<name>A0A9Q1KDT1_9CARY</name>
<protein>
    <submittedName>
        <fullName evidence="1">Uncharacterized protein</fullName>
    </submittedName>
</protein>
<evidence type="ECO:0000313" key="2">
    <source>
        <dbReference type="Proteomes" id="UP001153076"/>
    </source>
</evidence>
<gene>
    <name evidence="1" type="ORF">Cgig2_020001</name>
</gene>
<dbReference type="InterPro" id="IPR005508">
    <property type="entry name" value="At2g31720-like"/>
</dbReference>
<dbReference type="EMBL" id="JAKOGI010000180">
    <property type="protein sequence ID" value="KAJ8440972.1"/>
    <property type="molecule type" value="Genomic_DNA"/>
</dbReference>
<sequence>MLPMLMQELEYLKYWLTQQEIQQVFAKGNNFMFKYLTFCMQLLKSQDQERPCMIKNPNTTPIIFKISKKVKGNPSYVTLQDVKLPRASMEKMLKMKVREVKWIAQKRLGFSDIDPSLNRLMIPVERILNEDFLTDDEKAWLDQKEKTEAKLINPWAVEHVLDPKEEEDHEHKVISMSKWKMHHHYYVYALRTMLSKLGHFELSKKMMFKIPLYAQSGTLIKQTCKEIPNYDLCVGYKFRSSHLLAKDLQGLAPSWCSICGRRQSKPEITS</sequence>
<dbReference type="OrthoDB" id="1935604at2759"/>
<evidence type="ECO:0000313" key="1">
    <source>
        <dbReference type="EMBL" id="KAJ8440972.1"/>
    </source>
</evidence>
<dbReference type="AlphaFoldDB" id="A0A9Q1KDT1"/>
<dbReference type="Proteomes" id="UP001153076">
    <property type="component" value="Unassembled WGS sequence"/>
</dbReference>
<dbReference type="PANTHER" id="PTHR31541">
    <property type="entry name" value="B3 DOMAIN PLANT PROTEIN-RELATED"/>
    <property type="match status" value="1"/>
</dbReference>
<proteinExistence type="predicted"/>
<dbReference type="PANTHER" id="PTHR31541:SF25">
    <property type="entry name" value="GAMMA-GLIADIN B"/>
    <property type="match status" value="1"/>
</dbReference>
<reference evidence="1" key="1">
    <citation type="submission" date="2022-04" db="EMBL/GenBank/DDBJ databases">
        <title>Carnegiea gigantea Genome sequencing and assembly v2.</title>
        <authorList>
            <person name="Copetti D."/>
            <person name="Sanderson M.J."/>
            <person name="Burquez A."/>
            <person name="Wojciechowski M.F."/>
        </authorList>
    </citation>
    <scope>NUCLEOTIDE SEQUENCE</scope>
    <source>
        <strain evidence="1">SGP5-SGP5p</strain>
        <tissue evidence="1">Aerial part</tissue>
    </source>
</reference>
<accession>A0A9Q1KDT1</accession>
<dbReference type="Pfam" id="PF03754">
    <property type="entry name" value="At2g31720-like"/>
    <property type="match status" value="1"/>
</dbReference>
<keyword evidence="2" id="KW-1185">Reference proteome</keyword>
<organism evidence="1 2">
    <name type="scientific">Carnegiea gigantea</name>
    <dbReference type="NCBI Taxonomy" id="171969"/>
    <lineage>
        <taxon>Eukaryota</taxon>
        <taxon>Viridiplantae</taxon>
        <taxon>Streptophyta</taxon>
        <taxon>Embryophyta</taxon>
        <taxon>Tracheophyta</taxon>
        <taxon>Spermatophyta</taxon>
        <taxon>Magnoliopsida</taxon>
        <taxon>eudicotyledons</taxon>
        <taxon>Gunneridae</taxon>
        <taxon>Pentapetalae</taxon>
        <taxon>Caryophyllales</taxon>
        <taxon>Cactineae</taxon>
        <taxon>Cactaceae</taxon>
        <taxon>Cactoideae</taxon>
        <taxon>Echinocereeae</taxon>
        <taxon>Carnegiea</taxon>
    </lineage>
</organism>
<comment type="caution">
    <text evidence="1">The sequence shown here is derived from an EMBL/GenBank/DDBJ whole genome shotgun (WGS) entry which is preliminary data.</text>
</comment>
<dbReference type="GO" id="GO:0003677">
    <property type="term" value="F:DNA binding"/>
    <property type="evidence" value="ECO:0007669"/>
    <property type="project" value="InterPro"/>
</dbReference>